<dbReference type="Proteomes" id="UP000264353">
    <property type="component" value="Chromosome A9"/>
</dbReference>
<dbReference type="EMBL" id="CM010636">
    <property type="protein sequence ID" value="RID45126.1"/>
    <property type="molecule type" value="Genomic_DNA"/>
</dbReference>
<gene>
    <name evidence="6" type="ORF">BRARA_I01874</name>
</gene>
<dbReference type="InterPro" id="IPR018289">
    <property type="entry name" value="MULE_transposase_dom"/>
</dbReference>
<dbReference type="Pfam" id="PF10551">
    <property type="entry name" value="MULE"/>
    <property type="match status" value="1"/>
</dbReference>
<dbReference type="PANTHER" id="PTHR31973:SF187">
    <property type="entry name" value="MUTATOR TRANSPOSASE MUDRA PROTEIN"/>
    <property type="match status" value="1"/>
</dbReference>
<reference evidence="6 7" key="1">
    <citation type="submission" date="2018-06" db="EMBL/GenBank/DDBJ databases">
        <title>WGS assembly of Brassica rapa FPsc.</title>
        <authorList>
            <person name="Bowman J."/>
            <person name="Kohchi T."/>
            <person name="Yamato K."/>
            <person name="Jenkins J."/>
            <person name="Shu S."/>
            <person name="Ishizaki K."/>
            <person name="Yamaoka S."/>
            <person name="Nishihama R."/>
            <person name="Nakamura Y."/>
            <person name="Berger F."/>
            <person name="Adam C."/>
            <person name="Aki S."/>
            <person name="Althoff F."/>
            <person name="Araki T."/>
            <person name="Arteaga-Vazquez M."/>
            <person name="Balasubrmanian S."/>
            <person name="Bauer D."/>
            <person name="Boehm C."/>
            <person name="Briginshaw L."/>
            <person name="Caballero-Perez J."/>
            <person name="Catarino B."/>
            <person name="Chen F."/>
            <person name="Chiyoda S."/>
            <person name="Chovatia M."/>
            <person name="Davies K."/>
            <person name="Delmans M."/>
            <person name="Demura T."/>
            <person name="Dierschke T."/>
            <person name="Dolan L."/>
            <person name="Dorantes-Acosta A."/>
            <person name="Eklund D."/>
            <person name="Florent S."/>
            <person name="Flores-Sandoval E."/>
            <person name="Fujiyama A."/>
            <person name="Fukuzawa H."/>
            <person name="Galik B."/>
            <person name="Grimanelli D."/>
            <person name="Grimwood J."/>
            <person name="Grossniklaus U."/>
            <person name="Hamada T."/>
            <person name="Haseloff J."/>
            <person name="Hetherington A."/>
            <person name="Higo A."/>
            <person name="Hirakawa Y."/>
            <person name="Hundley H."/>
            <person name="Ikeda Y."/>
            <person name="Inoue K."/>
            <person name="Inoue S."/>
            <person name="Ishida S."/>
            <person name="Jia Q."/>
            <person name="Kakita M."/>
            <person name="Kanazawa T."/>
            <person name="Kawai Y."/>
            <person name="Kawashima T."/>
            <person name="Kennedy M."/>
            <person name="Kinose K."/>
            <person name="Kinoshita T."/>
            <person name="Kohara Y."/>
            <person name="Koide E."/>
            <person name="Komatsu K."/>
            <person name="Kopischke S."/>
            <person name="Kubo M."/>
            <person name="Kyozuka J."/>
            <person name="Lagercrantz U."/>
            <person name="Lin S."/>
            <person name="Lindquist E."/>
            <person name="Lipzen A."/>
            <person name="Lu C."/>
            <person name="Luna E."/>
            <person name="Martienssen R."/>
            <person name="Minamino N."/>
            <person name="Mizutani M."/>
            <person name="Mizutani M."/>
            <person name="Mochizuki N."/>
            <person name="Monte I."/>
            <person name="Mosher R."/>
            <person name="Nagasaki H."/>
            <person name="Nakagami H."/>
            <person name="Naramoto S."/>
            <person name="Nishitani K."/>
            <person name="Ohtani M."/>
            <person name="Okamoto T."/>
            <person name="Okumura M."/>
            <person name="Phillips J."/>
            <person name="Pollak B."/>
            <person name="Reinders A."/>
            <person name="Roevekamp M."/>
            <person name="Sano R."/>
            <person name="Sawa S."/>
            <person name="Schmid M."/>
            <person name="Shirakawa M."/>
            <person name="Solano R."/>
            <person name="Spunde A."/>
            <person name="Suetsugu N."/>
            <person name="Sugano S."/>
            <person name="Sugiyama A."/>
            <person name="Sun R."/>
            <person name="Suzuki Y."/>
            <person name="Takenaka M."/>
            <person name="Takezawa D."/>
            <person name="Tomogane H."/>
            <person name="Tsuzuki M."/>
            <person name="Ueda T."/>
            <person name="Umeda M."/>
            <person name="Ward J."/>
            <person name="Watanabe Y."/>
            <person name="Yazaki K."/>
            <person name="Yokoyama R."/>
            <person name="Yoshitake Y."/>
            <person name="Yotsui I."/>
            <person name="Zachgo S."/>
            <person name="Schmutz J."/>
        </authorList>
    </citation>
    <scope>NUCLEOTIDE SEQUENCE [LARGE SCALE GENOMIC DNA]</scope>
    <source>
        <strain evidence="7">cv. B-3</strain>
    </source>
</reference>
<evidence type="ECO:0000256" key="1">
    <source>
        <dbReference type="ARBA" id="ARBA00022723"/>
    </source>
</evidence>
<dbReference type="AlphaFoldDB" id="A0A397Y3E8"/>
<evidence type="ECO:0000259" key="5">
    <source>
        <dbReference type="PROSITE" id="PS50966"/>
    </source>
</evidence>
<keyword evidence="1" id="KW-0479">Metal-binding</keyword>
<keyword evidence="2 4" id="KW-0863">Zinc-finger</keyword>
<dbReference type="InterPro" id="IPR006564">
    <property type="entry name" value="Znf_PMZ"/>
</dbReference>
<keyword evidence="3" id="KW-0862">Zinc</keyword>
<proteinExistence type="predicted"/>
<evidence type="ECO:0000313" key="7">
    <source>
        <dbReference type="Proteomes" id="UP000264353"/>
    </source>
</evidence>
<evidence type="ECO:0000256" key="2">
    <source>
        <dbReference type="ARBA" id="ARBA00022771"/>
    </source>
</evidence>
<organism evidence="6 7">
    <name type="scientific">Brassica campestris</name>
    <name type="common">Field mustard</name>
    <dbReference type="NCBI Taxonomy" id="3711"/>
    <lineage>
        <taxon>Eukaryota</taxon>
        <taxon>Viridiplantae</taxon>
        <taxon>Streptophyta</taxon>
        <taxon>Embryophyta</taxon>
        <taxon>Tracheophyta</taxon>
        <taxon>Spermatophyta</taxon>
        <taxon>Magnoliopsida</taxon>
        <taxon>eudicotyledons</taxon>
        <taxon>Gunneridae</taxon>
        <taxon>Pentapetalae</taxon>
        <taxon>rosids</taxon>
        <taxon>malvids</taxon>
        <taxon>Brassicales</taxon>
        <taxon>Brassicaceae</taxon>
        <taxon>Brassiceae</taxon>
        <taxon>Brassica</taxon>
    </lineage>
</organism>
<dbReference type="PANTHER" id="PTHR31973">
    <property type="entry name" value="POLYPROTEIN, PUTATIVE-RELATED"/>
    <property type="match status" value="1"/>
</dbReference>
<dbReference type="Pfam" id="PF04434">
    <property type="entry name" value="SWIM"/>
    <property type="match status" value="1"/>
</dbReference>
<feature type="domain" description="SWIM-type" evidence="5">
    <location>
        <begin position="234"/>
        <end position="268"/>
    </location>
</feature>
<name>A0A397Y3E8_BRACM</name>
<dbReference type="SMART" id="SM00575">
    <property type="entry name" value="ZnF_PMZ"/>
    <property type="match status" value="1"/>
</dbReference>
<protein>
    <recommendedName>
        <fullName evidence="5">SWIM-type domain-containing protein</fullName>
    </recommendedName>
</protein>
<dbReference type="GO" id="GO:0008270">
    <property type="term" value="F:zinc ion binding"/>
    <property type="evidence" value="ECO:0007669"/>
    <property type="project" value="UniProtKB-KW"/>
</dbReference>
<dbReference type="PROSITE" id="PS50966">
    <property type="entry name" value="ZF_SWIM"/>
    <property type="match status" value="1"/>
</dbReference>
<sequence length="304" mass="35559">MYAFTSLKACIDGWHHLRKVLVVDGTHMFWKYKGILLSASGQDADCRVFHIAFAVVDSENSDSWKWFSERCAAIFAAKDKMRNVDYKYKGMNQKQMVPRAAEAFKVSEFQKIYDLIKLTDWRCWDYLEKIDKKLWIRSHFEEIRFNLMTSNIAGSLNKALLRARDSSIMALLEFIRRMLTRWFECRRYDISKRQGNIPKIINEIVVEHLVLSTGLLVLPCSTWQFEVTHKPTKYSFVVDLEKRTCSCLEFQMLGLPCRHAIAAASFRKMEYALFVSQYHVKDTWSETVKGIILPIPNPEDINIS</sequence>
<evidence type="ECO:0000256" key="4">
    <source>
        <dbReference type="PROSITE-ProRule" id="PRU00325"/>
    </source>
</evidence>
<accession>A0A397Y3E8</accession>
<evidence type="ECO:0000256" key="3">
    <source>
        <dbReference type="ARBA" id="ARBA00022833"/>
    </source>
</evidence>
<dbReference type="InterPro" id="IPR007527">
    <property type="entry name" value="Znf_SWIM"/>
</dbReference>
<evidence type="ECO:0000313" key="6">
    <source>
        <dbReference type="EMBL" id="RID45126.1"/>
    </source>
</evidence>